<dbReference type="GO" id="GO:0016787">
    <property type="term" value="F:hydrolase activity"/>
    <property type="evidence" value="ECO:0007669"/>
    <property type="project" value="UniProtKB-KW"/>
</dbReference>
<dbReference type="InterPro" id="IPR006379">
    <property type="entry name" value="HAD-SF_hydro_IIB"/>
</dbReference>
<dbReference type="NCBIfam" id="TIGR01484">
    <property type="entry name" value="HAD-SF-IIB"/>
    <property type="match status" value="1"/>
</dbReference>
<reference evidence="1 2" key="1">
    <citation type="submission" date="2022-10" db="EMBL/GenBank/DDBJ databases">
        <title>Description of Fervidibacillus gen. nov. in the family Fervidibacillaceae fam. nov. with two species, Fervidibacillus albus sp. nov., and Fervidibacillus halotolerans sp. nov., isolated from tidal flat sediments.</title>
        <authorList>
            <person name="Kwon K.K."/>
            <person name="Yang S.-H."/>
        </authorList>
    </citation>
    <scope>NUCLEOTIDE SEQUENCE [LARGE SCALE GENOMIC DNA]</scope>
    <source>
        <strain evidence="1 2">DSM 23332</strain>
    </source>
</reference>
<dbReference type="EMBL" id="JAOUSE010000022">
    <property type="protein sequence ID" value="MCU9594479.1"/>
    <property type="molecule type" value="Genomic_DNA"/>
</dbReference>
<dbReference type="InterPro" id="IPR036412">
    <property type="entry name" value="HAD-like_sf"/>
</dbReference>
<dbReference type="PANTHER" id="PTHR10000:SF8">
    <property type="entry name" value="HAD SUPERFAMILY HYDROLASE-LIKE, TYPE 3"/>
    <property type="match status" value="1"/>
</dbReference>
<dbReference type="SUPFAM" id="SSF56784">
    <property type="entry name" value="HAD-like"/>
    <property type="match status" value="1"/>
</dbReference>
<keyword evidence="2" id="KW-1185">Reference proteome</keyword>
<dbReference type="Proteomes" id="UP001208656">
    <property type="component" value="Unassembled WGS sequence"/>
</dbReference>
<organism evidence="1 2">
    <name type="scientific">Pallidibacillus thermolactis</name>
    <dbReference type="NCBI Taxonomy" id="251051"/>
    <lineage>
        <taxon>Bacteria</taxon>
        <taxon>Bacillati</taxon>
        <taxon>Bacillota</taxon>
        <taxon>Bacilli</taxon>
        <taxon>Bacillales</taxon>
        <taxon>Bacillaceae</taxon>
        <taxon>Pallidibacillus</taxon>
    </lineage>
</organism>
<dbReference type="PANTHER" id="PTHR10000">
    <property type="entry name" value="PHOSPHOSERINE PHOSPHATASE"/>
    <property type="match status" value="1"/>
</dbReference>
<dbReference type="InterPro" id="IPR023214">
    <property type="entry name" value="HAD_sf"/>
</dbReference>
<accession>A0ABT2WIG4</accession>
<dbReference type="RefSeq" id="WP_173662592.1">
    <property type="nucleotide sequence ID" value="NZ_JAOUSE010000022.1"/>
</dbReference>
<dbReference type="NCBIfam" id="TIGR00099">
    <property type="entry name" value="Cof-subfamily"/>
    <property type="match status" value="1"/>
</dbReference>
<dbReference type="SFLD" id="SFLDS00003">
    <property type="entry name" value="Haloacid_Dehalogenase"/>
    <property type="match status" value="1"/>
</dbReference>
<sequence length="272" mass="30908">MIPKLIFSDIDGTLINSGDELSKENIETIKKLSSKDIPFILVSARSPEEMIDYYHCLELNTPFISYNGGIISKYEHNRFKIISDICIDPKETEFVYEIIRTRFPTISLSLYSNTKWYASKLDKGVQYQKELNGLSPVIMDLKELIQTGAPIHKIMMIGKTDVIIEAEKILKKNTHLTSSIHRSGAYHLEVTNKKATKKNAVKFIIEQLYNIDANQVMAMGDNYNDWGMLKYVGLGVAMGNAPQEIRDSVKFSTDTCINNGVAQAIERFVLRR</sequence>
<evidence type="ECO:0000313" key="1">
    <source>
        <dbReference type="EMBL" id="MCU9594479.1"/>
    </source>
</evidence>
<dbReference type="Gene3D" id="3.40.50.1000">
    <property type="entry name" value="HAD superfamily/HAD-like"/>
    <property type="match status" value="1"/>
</dbReference>
<dbReference type="SFLD" id="SFLDG01140">
    <property type="entry name" value="C2.B:_Phosphomannomutase_and_P"/>
    <property type="match status" value="1"/>
</dbReference>
<protein>
    <submittedName>
        <fullName evidence="1">Cof-type HAD-IIB family hydrolase</fullName>
    </submittedName>
</protein>
<comment type="caution">
    <text evidence="1">The sequence shown here is derived from an EMBL/GenBank/DDBJ whole genome shotgun (WGS) entry which is preliminary data.</text>
</comment>
<gene>
    <name evidence="1" type="ORF">OEV82_08415</name>
</gene>
<dbReference type="PROSITE" id="PS01229">
    <property type="entry name" value="COF_2"/>
    <property type="match status" value="1"/>
</dbReference>
<name>A0ABT2WIG4_9BACI</name>
<proteinExistence type="predicted"/>
<dbReference type="CDD" id="cd07516">
    <property type="entry name" value="HAD_Pase"/>
    <property type="match status" value="1"/>
</dbReference>
<dbReference type="Gene3D" id="3.30.1240.10">
    <property type="match status" value="1"/>
</dbReference>
<keyword evidence="1" id="KW-0378">Hydrolase</keyword>
<dbReference type="InterPro" id="IPR000150">
    <property type="entry name" value="Cof"/>
</dbReference>
<evidence type="ECO:0000313" key="2">
    <source>
        <dbReference type="Proteomes" id="UP001208656"/>
    </source>
</evidence>
<dbReference type="Pfam" id="PF08282">
    <property type="entry name" value="Hydrolase_3"/>
    <property type="match status" value="1"/>
</dbReference>